<gene>
    <name evidence="1" type="ORF">IV417_09665</name>
</gene>
<sequence length="79" mass="8931">MDDLQQRFLEAHSNDDKPALVSLYTHAANRMEAESEIDAACFFLTQAYIFALESGASETRALQRRLHAHGREVPPKETL</sequence>
<name>A0AAP2G3W3_9RHOB</name>
<protein>
    <submittedName>
        <fullName evidence="1">Uncharacterized protein</fullName>
    </submittedName>
</protein>
<keyword evidence="2" id="KW-1185">Reference proteome</keyword>
<accession>A0AAP2G3W3</accession>
<proteinExistence type="predicted"/>
<dbReference type="AlphaFoldDB" id="A0AAP2G3W3"/>
<organism evidence="1 2">
    <name type="scientific">Harenicola maris</name>
    <dbReference type="NCBI Taxonomy" id="2841044"/>
    <lineage>
        <taxon>Bacteria</taxon>
        <taxon>Pseudomonadati</taxon>
        <taxon>Pseudomonadota</taxon>
        <taxon>Alphaproteobacteria</taxon>
        <taxon>Rhodobacterales</taxon>
        <taxon>Paracoccaceae</taxon>
        <taxon>Harenicola</taxon>
    </lineage>
</organism>
<comment type="caution">
    <text evidence="1">The sequence shown here is derived from an EMBL/GenBank/DDBJ whole genome shotgun (WGS) entry which is preliminary data.</text>
</comment>
<reference evidence="1 2" key="1">
    <citation type="journal article" date="2021" name="Arch. Microbiol.">
        <title>Harenicola maris gen. nov., sp. nov. isolated from the Sea of Japan shallow sediments.</title>
        <authorList>
            <person name="Romanenko L.A."/>
            <person name="Kurilenko V.V."/>
            <person name="Chernysheva N.Y."/>
            <person name="Tekutyeva L.A."/>
            <person name="Velansky P.V."/>
            <person name="Svetashev V.I."/>
            <person name="Isaeva M.P."/>
        </authorList>
    </citation>
    <scope>NUCLEOTIDE SEQUENCE [LARGE SCALE GENOMIC DNA]</scope>
    <source>
        <strain evidence="1 2">KMM 3653</strain>
    </source>
</reference>
<evidence type="ECO:0000313" key="1">
    <source>
        <dbReference type="EMBL" id="MBT0957655.1"/>
    </source>
</evidence>
<evidence type="ECO:0000313" key="2">
    <source>
        <dbReference type="Proteomes" id="UP001315686"/>
    </source>
</evidence>
<dbReference type="EMBL" id="JADQAZ010000002">
    <property type="protein sequence ID" value="MBT0957655.1"/>
    <property type="molecule type" value="Genomic_DNA"/>
</dbReference>
<dbReference type="Proteomes" id="UP001315686">
    <property type="component" value="Unassembled WGS sequence"/>
</dbReference>
<dbReference type="RefSeq" id="WP_327793883.1">
    <property type="nucleotide sequence ID" value="NZ_JADQAZ010000002.1"/>
</dbReference>